<dbReference type="PANTHER" id="PTHR43712">
    <property type="entry name" value="PUTATIVE (AFU_ORTHOLOGUE AFUA_4G14580)-RELATED"/>
    <property type="match status" value="1"/>
</dbReference>
<dbReference type="GO" id="GO:0044550">
    <property type="term" value="P:secondary metabolite biosynthetic process"/>
    <property type="evidence" value="ECO:0007669"/>
    <property type="project" value="UniProtKB-ARBA"/>
</dbReference>
<keyword evidence="8" id="KW-1185">Reference proteome</keyword>
<protein>
    <submittedName>
        <fullName evidence="7">O-methyltransferase-domain-containing protein</fullName>
    </submittedName>
</protein>
<dbReference type="Pfam" id="PF08100">
    <property type="entry name" value="Dimerisation"/>
    <property type="match status" value="1"/>
</dbReference>
<dbReference type="InterPro" id="IPR029063">
    <property type="entry name" value="SAM-dependent_MTases_sf"/>
</dbReference>
<dbReference type="InterPro" id="IPR036390">
    <property type="entry name" value="WH_DNA-bd_sf"/>
</dbReference>
<keyword evidence="1 7" id="KW-0489">Methyltransferase</keyword>
<dbReference type="InterPro" id="IPR001077">
    <property type="entry name" value="COMT_C"/>
</dbReference>
<dbReference type="PIRSF" id="PIRSF005739">
    <property type="entry name" value="O-mtase"/>
    <property type="match status" value="1"/>
</dbReference>
<dbReference type="InterPro" id="IPR036388">
    <property type="entry name" value="WH-like_DNA-bd_sf"/>
</dbReference>
<keyword evidence="2 7" id="KW-0808">Transferase</keyword>
<evidence type="ECO:0000259" key="5">
    <source>
        <dbReference type="Pfam" id="PF00891"/>
    </source>
</evidence>
<dbReference type="OrthoDB" id="1535081at2759"/>
<dbReference type="SUPFAM" id="SSF53335">
    <property type="entry name" value="S-adenosyl-L-methionine-dependent methyltransferases"/>
    <property type="match status" value="1"/>
</dbReference>
<evidence type="ECO:0000256" key="4">
    <source>
        <dbReference type="PIRSR" id="PIRSR005739-1"/>
    </source>
</evidence>
<dbReference type="Pfam" id="PF00891">
    <property type="entry name" value="Methyltransf_2"/>
    <property type="match status" value="1"/>
</dbReference>
<feature type="active site" description="Proton acceptor" evidence="4">
    <location>
        <position position="311"/>
    </location>
</feature>
<evidence type="ECO:0000256" key="1">
    <source>
        <dbReference type="ARBA" id="ARBA00022603"/>
    </source>
</evidence>
<dbReference type="PANTHER" id="PTHR43712:SF1">
    <property type="entry name" value="HYPOTHETICAL O-METHYLTRANSFERASE (EUROFUNG)-RELATED"/>
    <property type="match status" value="1"/>
</dbReference>
<dbReference type="EMBL" id="ML742030">
    <property type="protein sequence ID" value="KAE8154276.1"/>
    <property type="molecule type" value="Genomic_DNA"/>
</dbReference>
<evidence type="ECO:0000256" key="2">
    <source>
        <dbReference type="ARBA" id="ARBA00022679"/>
    </source>
</evidence>
<dbReference type="Gene3D" id="1.10.10.10">
    <property type="entry name" value="Winged helix-like DNA-binding domain superfamily/Winged helix DNA-binding domain"/>
    <property type="match status" value="1"/>
</dbReference>
<dbReference type="Gene3D" id="3.40.50.150">
    <property type="entry name" value="Vaccinia Virus protein VP39"/>
    <property type="match status" value="1"/>
</dbReference>
<dbReference type="GO" id="GO:0032259">
    <property type="term" value="P:methylation"/>
    <property type="evidence" value="ECO:0007669"/>
    <property type="project" value="UniProtKB-KW"/>
</dbReference>
<proteinExistence type="predicted"/>
<dbReference type="InterPro" id="IPR012967">
    <property type="entry name" value="COMT_dimerisation"/>
</dbReference>
<dbReference type="Proteomes" id="UP000325780">
    <property type="component" value="Unassembled WGS sequence"/>
</dbReference>
<reference evidence="7 8" key="1">
    <citation type="submission" date="2019-04" db="EMBL/GenBank/DDBJ databases">
        <title>Friends and foes A comparative genomics study of 23 Aspergillus species from section Flavi.</title>
        <authorList>
            <consortium name="DOE Joint Genome Institute"/>
            <person name="Kjaerbolling I."/>
            <person name="Vesth T."/>
            <person name="Frisvad J.C."/>
            <person name="Nybo J.L."/>
            <person name="Theobald S."/>
            <person name="Kildgaard S."/>
            <person name="Isbrandt T."/>
            <person name="Kuo A."/>
            <person name="Sato A."/>
            <person name="Lyhne E.K."/>
            <person name="Kogle M.E."/>
            <person name="Wiebenga A."/>
            <person name="Kun R.S."/>
            <person name="Lubbers R.J."/>
            <person name="Makela M.R."/>
            <person name="Barry K."/>
            <person name="Chovatia M."/>
            <person name="Clum A."/>
            <person name="Daum C."/>
            <person name="Haridas S."/>
            <person name="He G."/>
            <person name="LaButti K."/>
            <person name="Lipzen A."/>
            <person name="Mondo S."/>
            <person name="Riley R."/>
            <person name="Salamov A."/>
            <person name="Simmons B.A."/>
            <person name="Magnuson J.K."/>
            <person name="Henrissat B."/>
            <person name="Mortensen U.H."/>
            <person name="Larsen T.O."/>
            <person name="Devries R.P."/>
            <person name="Grigoriev I.V."/>
            <person name="Machida M."/>
            <person name="Baker S.E."/>
            <person name="Andersen M.R."/>
        </authorList>
    </citation>
    <scope>NUCLEOTIDE SEQUENCE [LARGE SCALE GENOMIC DNA]</scope>
    <source>
        <strain evidence="7 8">IBT 18842</strain>
    </source>
</reference>
<evidence type="ECO:0000313" key="7">
    <source>
        <dbReference type="EMBL" id="KAE8154276.1"/>
    </source>
</evidence>
<gene>
    <name evidence="7" type="ORF">BDV25DRAFT_172345</name>
</gene>
<keyword evidence="3" id="KW-0949">S-adenosyl-L-methionine</keyword>
<evidence type="ECO:0000259" key="6">
    <source>
        <dbReference type="Pfam" id="PF08100"/>
    </source>
</evidence>
<dbReference type="GO" id="GO:0046983">
    <property type="term" value="F:protein dimerization activity"/>
    <property type="evidence" value="ECO:0007669"/>
    <property type="project" value="InterPro"/>
</dbReference>
<dbReference type="InterPro" id="IPR016461">
    <property type="entry name" value="COMT-like"/>
</dbReference>
<name>A0A5N6U6P5_ASPAV</name>
<evidence type="ECO:0000313" key="8">
    <source>
        <dbReference type="Proteomes" id="UP000325780"/>
    </source>
</evidence>
<dbReference type="GO" id="GO:0008171">
    <property type="term" value="F:O-methyltransferase activity"/>
    <property type="evidence" value="ECO:0007669"/>
    <property type="project" value="InterPro"/>
</dbReference>
<evidence type="ECO:0000256" key="3">
    <source>
        <dbReference type="ARBA" id="ARBA00022691"/>
    </source>
</evidence>
<feature type="domain" description="O-methyltransferase C-terminal" evidence="5">
    <location>
        <begin position="184"/>
        <end position="381"/>
    </location>
</feature>
<dbReference type="SUPFAM" id="SSF46785">
    <property type="entry name" value="Winged helix' DNA-binding domain"/>
    <property type="match status" value="1"/>
</dbReference>
<dbReference type="PROSITE" id="PS51683">
    <property type="entry name" value="SAM_OMT_II"/>
    <property type="match status" value="1"/>
</dbReference>
<organism evidence="7 8">
    <name type="scientific">Aspergillus avenaceus</name>
    <dbReference type="NCBI Taxonomy" id="36643"/>
    <lineage>
        <taxon>Eukaryota</taxon>
        <taxon>Fungi</taxon>
        <taxon>Dikarya</taxon>
        <taxon>Ascomycota</taxon>
        <taxon>Pezizomycotina</taxon>
        <taxon>Eurotiomycetes</taxon>
        <taxon>Eurotiomycetidae</taxon>
        <taxon>Eurotiales</taxon>
        <taxon>Aspergillaceae</taxon>
        <taxon>Aspergillus</taxon>
        <taxon>Aspergillus subgen. Circumdati</taxon>
    </lineage>
</organism>
<sequence length="403" mass="44856">MGSIASAKVSIEEKLDQVIAAATKYKERLSEADSFDARYDLMAKATNLVHTIRGPADMVFANFENASNMGAIRALLEAGVFHAIPTGGTSISAKEIAAETGVDKNVIVRLMRAVTPLGPFRETGEEQYAHTPFSEIYLAPQMAAVFGLMIDEYVPAILGNYEFLKQQNWKNNISLRNNPYTHINDCEGQTMFENVSQSPDRITRFNEAMMAQDSSLPAVELYPFAEELSGLASDNTPTIVDVGGGRGHIIREIKRVAPGLKGRFILQDQATVIEDNGKEIETHGIEAMAHDFFEPQPVKGALVYYIRRCLHDWPDEPESQQILSNLAGAMDRERSRVLITEYILPDVGATMFHAWMDSTMMTFAGRERTEKDWERLCDISGLKLVKIWRVPGIPVGVVEARLK</sequence>
<dbReference type="AlphaFoldDB" id="A0A5N6U6P5"/>
<accession>A0A5N6U6P5</accession>
<feature type="domain" description="O-methyltransferase dimerisation" evidence="6">
    <location>
        <begin position="71"/>
        <end position="139"/>
    </location>
</feature>